<evidence type="ECO:0000313" key="6">
    <source>
        <dbReference type="EMBL" id="REH34860.1"/>
    </source>
</evidence>
<dbReference type="GO" id="GO:0006423">
    <property type="term" value="P:cysteinyl-tRNA aminoacylation"/>
    <property type="evidence" value="ECO:0007669"/>
    <property type="project" value="TreeGrafter"/>
</dbReference>
<dbReference type="InterPro" id="IPR014729">
    <property type="entry name" value="Rossmann-like_a/b/a_fold"/>
</dbReference>
<name>A0A3E0H0A6_9PSEU</name>
<dbReference type="GO" id="GO:0005524">
    <property type="term" value="F:ATP binding"/>
    <property type="evidence" value="ECO:0007669"/>
    <property type="project" value="UniProtKB-KW"/>
</dbReference>
<feature type="domain" description="tRNA synthetases class I catalytic" evidence="5">
    <location>
        <begin position="19"/>
        <end position="310"/>
    </location>
</feature>
<dbReference type="Proteomes" id="UP000256269">
    <property type="component" value="Unassembled WGS sequence"/>
</dbReference>
<dbReference type="InterPro" id="IPR024909">
    <property type="entry name" value="Cys-tRNA/MSH_ligase"/>
</dbReference>
<evidence type="ECO:0000259" key="5">
    <source>
        <dbReference type="Pfam" id="PF01406"/>
    </source>
</evidence>
<evidence type="ECO:0000256" key="2">
    <source>
        <dbReference type="ARBA" id="ARBA00022598"/>
    </source>
</evidence>
<evidence type="ECO:0000256" key="3">
    <source>
        <dbReference type="ARBA" id="ARBA00022741"/>
    </source>
</evidence>
<dbReference type="AlphaFoldDB" id="A0A3E0H0A6"/>
<keyword evidence="4" id="KW-0067">ATP-binding</keyword>
<dbReference type="PRINTS" id="PR00983">
    <property type="entry name" value="TRNASYNTHCYS"/>
</dbReference>
<evidence type="ECO:0000256" key="1">
    <source>
        <dbReference type="ARBA" id="ARBA00011245"/>
    </source>
</evidence>
<gene>
    <name evidence="6" type="ORF">BCF44_119136</name>
</gene>
<evidence type="ECO:0000256" key="4">
    <source>
        <dbReference type="ARBA" id="ARBA00022840"/>
    </source>
</evidence>
<comment type="subunit">
    <text evidence="1">Monomer.</text>
</comment>
<dbReference type="Gene3D" id="3.40.50.620">
    <property type="entry name" value="HUPs"/>
    <property type="match status" value="1"/>
</dbReference>
<protein>
    <submittedName>
        <fullName evidence="6">Cysteinyl-tRNA synthetase</fullName>
    </submittedName>
</protein>
<proteinExistence type="predicted"/>
<dbReference type="Pfam" id="PF01406">
    <property type="entry name" value="tRNA-synt_1e"/>
    <property type="match status" value="1"/>
</dbReference>
<dbReference type="RefSeq" id="WP_246016140.1">
    <property type="nucleotide sequence ID" value="NZ_CP144375.1"/>
</dbReference>
<keyword evidence="2" id="KW-0436">Ligase</keyword>
<accession>A0A3E0H0A6</accession>
<reference evidence="6 7" key="1">
    <citation type="submission" date="2018-08" db="EMBL/GenBank/DDBJ databases">
        <title>Genomic Encyclopedia of Archaeal and Bacterial Type Strains, Phase II (KMG-II): from individual species to whole genera.</title>
        <authorList>
            <person name="Goeker M."/>
        </authorList>
    </citation>
    <scope>NUCLEOTIDE SEQUENCE [LARGE SCALE GENOMIC DNA]</scope>
    <source>
        <strain evidence="6 7">DSM 45791</strain>
    </source>
</reference>
<evidence type="ECO:0000313" key="7">
    <source>
        <dbReference type="Proteomes" id="UP000256269"/>
    </source>
</evidence>
<keyword evidence="6" id="KW-0030">Aminoacyl-tRNA synthetase</keyword>
<dbReference type="EMBL" id="QUNO01000019">
    <property type="protein sequence ID" value="REH34860.1"/>
    <property type="molecule type" value="Genomic_DNA"/>
</dbReference>
<organism evidence="6 7">
    <name type="scientific">Kutzneria buriramensis</name>
    <dbReference type="NCBI Taxonomy" id="1045776"/>
    <lineage>
        <taxon>Bacteria</taxon>
        <taxon>Bacillati</taxon>
        <taxon>Actinomycetota</taxon>
        <taxon>Actinomycetes</taxon>
        <taxon>Pseudonocardiales</taxon>
        <taxon>Pseudonocardiaceae</taxon>
        <taxon>Kutzneria</taxon>
    </lineage>
</organism>
<keyword evidence="7" id="KW-1185">Reference proteome</keyword>
<dbReference type="SUPFAM" id="SSF52374">
    <property type="entry name" value="Nucleotidylyl transferase"/>
    <property type="match status" value="1"/>
</dbReference>
<dbReference type="InterPro" id="IPR032678">
    <property type="entry name" value="tRNA-synt_1_cat_dom"/>
</dbReference>
<dbReference type="PANTHER" id="PTHR10890:SF3">
    <property type="entry name" value="CYSTEINE--TRNA LIGASE, CYTOPLASMIC"/>
    <property type="match status" value="1"/>
</dbReference>
<keyword evidence="3" id="KW-0547">Nucleotide-binding</keyword>
<dbReference type="PANTHER" id="PTHR10890">
    <property type="entry name" value="CYSTEINYL-TRNA SYNTHETASE"/>
    <property type="match status" value="1"/>
</dbReference>
<sequence>MTEPQQISLAGRTVPLVDRARIYTCGITPYDVTHLGHAATFVWADTLARVLRALNVEPVMCRNVTDVDDVLDAAAGRVGAYYDRFAAVQQFQFENDMSLLNIRQPEHEPRARRYVDVVVRLAAALLATGDAYVRGGSVYFRGRRVVEDSGLDPVRAAALAAEYGGRLDDPAKEDPFDVAVWQAAEAGHPAWDSPWGPGRPGWHAECVAMSMSVIGVGVDFHAGGADLAFPHHAYHRGMAEAVTGVRPYARAWLHVGTVTVDGAKMAKSAGNLVLVEDLLAAAPAAVVRMMILDRPWARSWDYTEGLLDVAADRVDRLYAAAGRPGGDPGRVLDVLARDLDVAGAVDVAVTEGGAAARLLASVLALA</sequence>
<dbReference type="GO" id="GO:0004817">
    <property type="term" value="F:cysteine-tRNA ligase activity"/>
    <property type="evidence" value="ECO:0007669"/>
    <property type="project" value="TreeGrafter"/>
</dbReference>
<comment type="caution">
    <text evidence="6">The sequence shown here is derived from an EMBL/GenBank/DDBJ whole genome shotgun (WGS) entry which is preliminary data.</text>
</comment>
<dbReference type="GO" id="GO:0005829">
    <property type="term" value="C:cytosol"/>
    <property type="evidence" value="ECO:0007669"/>
    <property type="project" value="TreeGrafter"/>
</dbReference>